<keyword evidence="6 12" id="KW-0521">NADP</keyword>
<dbReference type="NCBIfam" id="TIGR01424">
    <property type="entry name" value="gluta_reduc_2"/>
    <property type="match status" value="1"/>
</dbReference>
<feature type="compositionally biased region" description="Basic and acidic residues" evidence="13">
    <location>
        <begin position="587"/>
        <end position="597"/>
    </location>
</feature>
<dbReference type="EMBL" id="CM026424">
    <property type="protein sequence ID" value="KAG0578947.1"/>
    <property type="molecule type" value="Genomic_DNA"/>
</dbReference>
<keyword evidence="4 11" id="KW-0285">Flavoprotein</keyword>
<evidence type="ECO:0000256" key="6">
    <source>
        <dbReference type="ARBA" id="ARBA00022857"/>
    </source>
</evidence>
<evidence type="ECO:0000256" key="5">
    <source>
        <dbReference type="ARBA" id="ARBA00022827"/>
    </source>
</evidence>
<evidence type="ECO:0000256" key="13">
    <source>
        <dbReference type="SAM" id="MobiDB-lite"/>
    </source>
</evidence>
<dbReference type="Gene3D" id="3.50.50.60">
    <property type="entry name" value="FAD/NAD(P)-binding domain"/>
    <property type="match status" value="2"/>
</dbReference>
<dbReference type="Proteomes" id="UP000822688">
    <property type="component" value="Chromosome 4"/>
</dbReference>
<dbReference type="NCBIfam" id="NF004776">
    <property type="entry name" value="PRK06116.1"/>
    <property type="match status" value="1"/>
</dbReference>
<evidence type="ECO:0000259" key="15">
    <source>
        <dbReference type="Pfam" id="PF07992"/>
    </source>
</evidence>
<accession>A0A8T0I768</accession>
<dbReference type="EC" id="1.8.1.7" evidence="12"/>
<dbReference type="GO" id="GO:0045454">
    <property type="term" value="P:cell redox homeostasis"/>
    <property type="evidence" value="ECO:0007669"/>
    <property type="project" value="InterPro"/>
</dbReference>
<keyword evidence="8" id="KW-1015">Disulfide bond</keyword>
<dbReference type="GO" id="GO:0006749">
    <property type="term" value="P:glutathione metabolic process"/>
    <property type="evidence" value="ECO:0007669"/>
    <property type="project" value="InterPro"/>
</dbReference>
<evidence type="ECO:0000256" key="7">
    <source>
        <dbReference type="ARBA" id="ARBA00023002"/>
    </source>
</evidence>
<dbReference type="GO" id="GO:0005829">
    <property type="term" value="C:cytosol"/>
    <property type="evidence" value="ECO:0007669"/>
    <property type="project" value="TreeGrafter"/>
</dbReference>
<keyword evidence="17" id="KW-1185">Reference proteome</keyword>
<evidence type="ECO:0000256" key="4">
    <source>
        <dbReference type="ARBA" id="ARBA00022630"/>
    </source>
</evidence>
<dbReference type="InterPro" id="IPR046952">
    <property type="entry name" value="GSHR/TRXR-like"/>
</dbReference>
<dbReference type="GO" id="GO:0034599">
    <property type="term" value="P:cellular response to oxidative stress"/>
    <property type="evidence" value="ECO:0007669"/>
    <property type="project" value="TreeGrafter"/>
</dbReference>
<dbReference type="InterPro" id="IPR006324">
    <property type="entry name" value="GSHR"/>
</dbReference>
<dbReference type="SUPFAM" id="SSF55424">
    <property type="entry name" value="FAD/NAD-linked reductases, dimerisation (C-terminal) domain"/>
    <property type="match status" value="1"/>
</dbReference>
<dbReference type="Gene3D" id="3.30.390.30">
    <property type="match status" value="1"/>
</dbReference>
<dbReference type="AlphaFoldDB" id="A0A8T0I768"/>
<gene>
    <name evidence="16" type="ORF">KC19_4G062000</name>
</gene>
<dbReference type="Pfam" id="PF07992">
    <property type="entry name" value="Pyr_redox_2"/>
    <property type="match status" value="1"/>
</dbReference>
<evidence type="ECO:0000256" key="10">
    <source>
        <dbReference type="ARBA" id="ARBA00049142"/>
    </source>
</evidence>
<organism evidence="16 17">
    <name type="scientific">Ceratodon purpureus</name>
    <name type="common">Fire moss</name>
    <name type="synonym">Dicranum purpureum</name>
    <dbReference type="NCBI Taxonomy" id="3225"/>
    <lineage>
        <taxon>Eukaryota</taxon>
        <taxon>Viridiplantae</taxon>
        <taxon>Streptophyta</taxon>
        <taxon>Embryophyta</taxon>
        <taxon>Bryophyta</taxon>
        <taxon>Bryophytina</taxon>
        <taxon>Bryopsida</taxon>
        <taxon>Dicranidae</taxon>
        <taxon>Pseudoditrichales</taxon>
        <taxon>Ditrichaceae</taxon>
        <taxon>Ceratodon</taxon>
    </lineage>
</organism>
<comment type="cofactor">
    <cofactor evidence="1 12">
        <name>FAD</name>
        <dbReference type="ChEBI" id="CHEBI:57692"/>
    </cofactor>
</comment>
<comment type="caution">
    <text evidence="16">The sequence shown here is derived from an EMBL/GenBank/DDBJ whole genome shotgun (WGS) entry which is preliminary data.</text>
</comment>
<keyword evidence="7 11" id="KW-0560">Oxidoreductase</keyword>
<evidence type="ECO:0000313" key="16">
    <source>
        <dbReference type="EMBL" id="KAG0578947.1"/>
    </source>
</evidence>
<evidence type="ECO:0000256" key="8">
    <source>
        <dbReference type="ARBA" id="ARBA00023157"/>
    </source>
</evidence>
<dbReference type="GO" id="GO:0050660">
    <property type="term" value="F:flavin adenine dinucleotide binding"/>
    <property type="evidence" value="ECO:0007669"/>
    <property type="project" value="InterPro"/>
</dbReference>
<reference evidence="16" key="1">
    <citation type="submission" date="2020-06" db="EMBL/GenBank/DDBJ databases">
        <title>WGS assembly of Ceratodon purpureus strain R40.</title>
        <authorList>
            <person name="Carey S.B."/>
            <person name="Jenkins J."/>
            <person name="Shu S."/>
            <person name="Lovell J.T."/>
            <person name="Sreedasyam A."/>
            <person name="Maumus F."/>
            <person name="Tiley G.P."/>
            <person name="Fernandez-Pozo N."/>
            <person name="Barry K."/>
            <person name="Chen C."/>
            <person name="Wang M."/>
            <person name="Lipzen A."/>
            <person name="Daum C."/>
            <person name="Saski C.A."/>
            <person name="Payton A.C."/>
            <person name="Mcbreen J.C."/>
            <person name="Conrad R.E."/>
            <person name="Kollar L.M."/>
            <person name="Olsson S."/>
            <person name="Huttunen S."/>
            <person name="Landis J.B."/>
            <person name="Wickett N.J."/>
            <person name="Johnson M.G."/>
            <person name="Rensing S.A."/>
            <person name="Grimwood J."/>
            <person name="Schmutz J."/>
            <person name="Mcdaniel S.F."/>
        </authorList>
    </citation>
    <scope>NUCLEOTIDE SEQUENCE</scope>
    <source>
        <strain evidence="16">R40</strain>
    </source>
</reference>
<evidence type="ECO:0000313" key="17">
    <source>
        <dbReference type="Proteomes" id="UP000822688"/>
    </source>
</evidence>
<evidence type="ECO:0000256" key="9">
    <source>
        <dbReference type="ARBA" id="ARBA00023284"/>
    </source>
</evidence>
<comment type="function">
    <text evidence="12">Catalyzes the reduction of glutathione disulfide (GSSG) to reduced glutathione (GSH).</text>
</comment>
<dbReference type="PRINTS" id="PR00368">
    <property type="entry name" value="FADPNR"/>
</dbReference>
<dbReference type="InterPro" id="IPR004099">
    <property type="entry name" value="Pyr_nucl-diS_OxRdtase_dimer"/>
</dbReference>
<dbReference type="SUPFAM" id="SSF51905">
    <property type="entry name" value="FAD/NAD(P)-binding domain"/>
    <property type="match status" value="1"/>
</dbReference>
<feature type="domain" description="FAD/NAD(P)-binding" evidence="15">
    <location>
        <begin position="127"/>
        <end position="449"/>
    </location>
</feature>
<evidence type="ECO:0000256" key="1">
    <source>
        <dbReference type="ARBA" id="ARBA00001974"/>
    </source>
</evidence>
<dbReference type="InterPro" id="IPR036188">
    <property type="entry name" value="FAD/NAD-bd_sf"/>
</dbReference>
<dbReference type="InterPro" id="IPR012999">
    <property type="entry name" value="Pyr_OxRdtase_I_AS"/>
</dbReference>
<comment type="catalytic activity">
    <reaction evidence="10 12">
        <text>2 glutathione + NADP(+) = glutathione disulfide + NADPH + H(+)</text>
        <dbReference type="Rhea" id="RHEA:11740"/>
        <dbReference type="ChEBI" id="CHEBI:15378"/>
        <dbReference type="ChEBI" id="CHEBI:57783"/>
        <dbReference type="ChEBI" id="CHEBI:57925"/>
        <dbReference type="ChEBI" id="CHEBI:58297"/>
        <dbReference type="ChEBI" id="CHEBI:58349"/>
        <dbReference type="EC" id="1.8.1.7"/>
    </reaction>
</comment>
<comment type="subunit">
    <text evidence="3">Homodimer.</text>
</comment>
<dbReference type="PRINTS" id="PR00411">
    <property type="entry name" value="PNDRDTASEI"/>
</dbReference>
<dbReference type="PANTHER" id="PTHR42737:SF9">
    <property type="entry name" value="GLUTATHIONE REDUCTASE"/>
    <property type="match status" value="1"/>
</dbReference>
<keyword evidence="9 11" id="KW-0676">Redox-active center</keyword>
<name>A0A8T0I768_CERPU</name>
<sequence>MGWIVAHFATPVCNPFIRSLVGWLRPSLAGGIRRLVGWLVGWGAMAITAGMSKCVGAACVRGVVMKELVLGRHQCVHTSVCTNFYGTRLSVRPWNSRAVSTRQGFNVRSMSATGENGAHKEPTDYDYDLVAIGAGSGGVRAARFAAQFGAKVAVCEMPFAPISSDEAGGVGGTCVLRGCVPKKLLVYAANFPHDFESSRGFGWSFEAEPKHDWKTLITNKNAELNRLIGVYKSLLQKSGVDLIEGRGKIADAHTVEVKGKKITAKHILISVGGRATVPNIPGKEHVITSDEALNLPERPNKICIVGGGYIALEFAGIFAGLGTEVHVFVRQPKVLRGFDEEIRDFIAAQLQAQGIVFHFGETPTAVEKNNDGTYSVVTDSGKEVSDLVMFATGRAPNTKDLGLEDAGVKLNKQGAIEVDSFSKTNVENIWAIGDVTNRINLTPVALMEGMAMAKTAFGNEPTKPDYRYIASAVFTQPPIATVGYTEEAAVEKFGDIDVYTSTFRPMKATLSGLPEKTFMKIIVDAASDKVVGMHMCGDETPEIMQGFAVAVKAGLTKKQFDSTVGIHPTAAEELVTMRTPTRKIRKKNEESGTEDKSQAPASAAY</sequence>
<keyword evidence="5 11" id="KW-0274">FAD</keyword>
<dbReference type="InterPro" id="IPR016156">
    <property type="entry name" value="FAD/NAD-linked_Rdtase_dimer_sf"/>
</dbReference>
<evidence type="ECO:0000256" key="3">
    <source>
        <dbReference type="ARBA" id="ARBA00011738"/>
    </source>
</evidence>
<dbReference type="PANTHER" id="PTHR42737">
    <property type="entry name" value="GLUTATHIONE REDUCTASE"/>
    <property type="match status" value="1"/>
</dbReference>
<dbReference type="GO" id="GO:0050661">
    <property type="term" value="F:NADP binding"/>
    <property type="evidence" value="ECO:0007669"/>
    <property type="project" value="InterPro"/>
</dbReference>
<evidence type="ECO:0000256" key="12">
    <source>
        <dbReference type="RuleBase" id="RU365040"/>
    </source>
</evidence>
<evidence type="ECO:0000256" key="11">
    <source>
        <dbReference type="RuleBase" id="RU003691"/>
    </source>
</evidence>
<dbReference type="InterPro" id="IPR023753">
    <property type="entry name" value="FAD/NAD-binding_dom"/>
</dbReference>
<feature type="domain" description="Pyridine nucleotide-disulphide oxidoreductase dimerisation" evidence="14">
    <location>
        <begin position="469"/>
        <end position="577"/>
    </location>
</feature>
<proteinExistence type="inferred from homology"/>
<dbReference type="PROSITE" id="PS00076">
    <property type="entry name" value="PYRIDINE_REDOX_1"/>
    <property type="match status" value="1"/>
</dbReference>
<dbReference type="GO" id="GO:0005739">
    <property type="term" value="C:mitochondrion"/>
    <property type="evidence" value="ECO:0007669"/>
    <property type="project" value="TreeGrafter"/>
</dbReference>
<comment type="similarity">
    <text evidence="2 11">Belongs to the class-I pyridine nucleotide-disulfide oxidoreductase family.</text>
</comment>
<evidence type="ECO:0000259" key="14">
    <source>
        <dbReference type="Pfam" id="PF02852"/>
    </source>
</evidence>
<dbReference type="FunFam" id="3.50.50.60:FF:000051">
    <property type="entry name" value="Glutathione reductase"/>
    <property type="match status" value="1"/>
</dbReference>
<dbReference type="Pfam" id="PF02852">
    <property type="entry name" value="Pyr_redox_dim"/>
    <property type="match status" value="1"/>
</dbReference>
<protein>
    <recommendedName>
        <fullName evidence="12">Glutathione reductase</fullName>
        <shortName evidence="12">GRase</shortName>
        <ecNumber evidence="12">1.8.1.7</ecNumber>
    </recommendedName>
</protein>
<evidence type="ECO:0000256" key="2">
    <source>
        <dbReference type="ARBA" id="ARBA00007532"/>
    </source>
</evidence>
<dbReference type="GO" id="GO:0004362">
    <property type="term" value="F:glutathione-disulfide reductase (NADPH) activity"/>
    <property type="evidence" value="ECO:0007669"/>
    <property type="project" value="UniProtKB-EC"/>
</dbReference>
<feature type="region of interest" description="Disordered" evidence="13">
    <location>
        <begin position="580"/>
        <end position="605"/>
    </location>
</feature>